<protein>
    <submittedName>
        <fullName evidence="3">Glycosyltransferase family 1 protein</fullName>
    </submittedName>
</protein>
<dbReference type="RefSeq" id="WP_257442035.1">
    <property type="nucleotide sequence ID" value="NZ_JANIPJ010000001.1"/>
</dbReference>
<dbReference type="Pfam" id="PF00534">
    <property type="entry name" value="Glycos_transf_1"/>
    <property type="match status" value="1"/>
</dbReference>
<proteinExistence type="predicted"/>
<dbReference type="Pfam" id="PF13439">
    <property type="entry name" value="Glyco_transf_4"/>
    <property type="match status" value="1"/>
</dbReference>
<feature type="domain" description="Glycosyl transferase family 1" evidence="1">
    <location>
        <begin position="183"/>
        <end position="304"/>
    </location>
</feature>
<organism evidence="3 4">
    <name type="scientific">Paenibacillus soyae</name>
    <dbReference type="NCBI Taxonomy" id="2969249"/>
    <lineage>
        <taxon>Bacteria</taxon>
        <taxon>Bacillati</taxon>
        <taxon>Bacillota</taxon>
        <taxon>Bacilli</taxon>
        <taxon>Bacillales</taxon>
        <taxon>Paenibacillaceae</taxon>
        <taxon>Paenibacillus</taxon>
    </lineage>
</organism>
<evidence type="ECO:0000259" key="2">
    <source>
        <dbReference type="Pfam" id="PF13439"/>
    </source>
</evidence>
<gene>
    <name evidence="3" type="ORF">NQZ67_01280</name>
</gene>
<dbReference type="PANTHER" id="PTHR45947">
    <property type="entry name" value="SULFOQUINOVOSYL TRANSFERASE SQD2"/>
    <property type="match status" value="1"/>
</dbReference>
<evidence type="ECO:0000313" key="3">
    <source>
        <dbReference type="EMBL" id="MCR2802501.1"/>
    </source>
</evidence>
<dbReference type="InterPro" id="IPR001296">
    <property type="entry name" value="Glyco_trans_1"/>
</dbReference>
<dbReference type="InterPro" id="IPR050194">
    <property type="entry name" value="Glycosyltransferase_grp1"/>
</dbReference>
<reference evidence="3" key="1">
    <citation type="submission" date="2022-08" db="EMBL/GenBank/DDBJ databases">
        <title>The genomic sequence of strain Paenibacillus sp. SCIV0701.</title>
        <authorList>
            <person name="Zhao H."/>
        </authorList>
    </citation>
    <scope>NUCLEOTIDE SEQUENCE</scope>
    <source>
        <strain evidence="3">SCIV0701</strain>
    </source>
</reference>
<feature type="domain" description="Glycosyltransferase subfamily 4-like N-terminal" evidence="2">
    <location>
        <begin position="17"/>
        <end position="175"/>
    </location>
</feature>
<sequence>MERPIRVLHAVVNMNRGGAETLLMNLYRHIDRENIQFDFLTCKEGVFDDEIRELGGRIHRIPYIDQAGHAGYLRGLTDYFRRHADYPIVHSHMDRMSGPLLRAARKAGIPIRIAHSHNTRSEGGIAARLYKYYAGLFIGSSATHRFACSNKAAEWLFPVKKKEAVILKNGVDPERFAFSESVRRATRDRLGIAEHSFAIGHVGRFNHQKNHALLLDVFYSLQSRKPDSVLLLAGDGPLRREMEQKANQLGIAAKVKFLGVRSDVDELLQAFDAFVFPSHHEGLPVTLIEAQAAGLSCLVSDTVSEEADLGIGRMTFISNKSPNEYVDTLLQVHPANGRQQASESLAERGYDIKATAEWLQRYYYEQQEVKLEHANRVYANVQ</sequence>
<dbReference type="CDD" id="cd03812">
    <property type="entry name" value="GT4_CapH-like"/>
    <property type="match status" value="1"/>
</dbReference>
<dbReference type="InterPro" id="IPR028098">
    <property type="entry name" value="Glyco_trans_4-like_N"/>
</dbReference>
<accession>A0A9X2MMR9</accession>
<comment type="caution">
    <text evidence="3">The sequence shown here is derived from an EMBL/GenBank/DDBJ whole genome shotgun (WGS) entry which is preliminary data.</text>
</comment>
<dbReference type="PANTHER" id="PTHR45947:SF3">
    <property type="entry name" value="SULFOQUINOVOSYL TRANSFERASE SQD2"/>
    <property type="match status" value="1"/>
</dbReference>
<dbReference type="SUPFAM" id="SSF53756">
    <property type="entry name" value="UDP-Glycosyltransferase/glycogen phosphorylase"/>
    <property type="match status" value="1"/>
</dbReference>
<dbReference type="AlphaFoldDB" id="A0A9X2MMR9"/>
<dbReference type="EMBL" id="JANIPJ010000001">
    <property type="protein sequence ID" value="MCR2802501.1"/>
    <property type="molecule type" value="Genomic_DNA"/>
</dbReference>
<name>A0A9X2MMR9_9BACL</name>
<keyword evidence="4" id="KW-1185">Reference proteome</keyword>
<dbReference type="GO" id="GO:0016758">
    <property type="term" value="F:hexosyltransferase activity"/>
    <property type="evidence" value="ECO:0007669"/>
    <property type="project" value="TreeGrafter"/>
</dbReference>
<dbReference type="Proteomes" id="UP001141950">
    <property type="component" value="Unassembled WGS sequence"/>
</dbReference>
<dbReference type="Gene3D" id="3.40.50.2000">
    <property type="entry name" value="Glycogen Phosphorylase B"/>
    <property type="match status" value="2"/>
</dbReference>
<evidence type="ECO:0000259" key="1">
    <source>
        <dbReference type="Pfam" id="PF00534"/>
    </source>
</evidence>
<evidence type="ECO:0000313" key="4">
    <source>
        <dbReference type="Proteomes" id="UP001141950"/>
    </source>
</evidence>